<proteinExistence type="inferred from homology"/>
<dbReference type="RefSeq" id="WP_051524072.1">
    <property type="nucleotide sequence ID" value="NZ_AP018933.1"/>
</dbReference>
<evidence type="ECO:0000256" key="3">
    <source>
        <dbReference type="ARBA" id="ARBA00022448"/>
    </source>
</evidence>
<keyword evidence="7 10" id="KW-0406">Ion transport</keyword>
<reference evidence="11 12" key="1">
    <citation type="submission" date="2018-09" db="EMBL/GenBank/DDBJ databases">
        <title>Zymobacter palmae IAM14233 (=T109) whole genome analysis.</title>
        <authorList>
            <person name="Yanase H."/>
        </authorList>
    </citation>
    <scope>NUCLEOTIDE SEQUENCE [LARGE SCALE GENOMIC DNA]</scope>
    <source>
        <strain evidence="11 12">IAM14233</strain>
    </source>
</reference>
<comment type="similarity">
    <text evidence="2 10">Belongs to the MscL family.</text>
</comment>
<dbReference type="OrthoDB" id="9810350at2"/>
<dbReference type="NCBIfam" id="TIGR00220">
    <property type="entry name" value="mscL"/>
    <property type="match status" value="1"/>
</dbReference>
<evidence type="ECO:0000313" key="12">
    <source>
        <dbReference type="Proteomes" id="UP000267342"/>
    </source>
</evidence>
<evidence type="ECO:0000256" key="10">
    <source>
        <dbReference type="HAMAP-Rule" id="MF_00115"/>
    </source>
</evidence>
<feature type="transmembrane region" description="Helical" evidence="10">
    <location>
        <begin position="91"/>
        <end position="109"/>
    </location>
</feature>
<dbReference type="InterPro" id="IPR036019">
    <property type="entry name" value="MscL_channel"/>
</dbReference>
<keyword evidence="4 10" id="KW-1003">Cell membrane</keyword>
<evidence type="ECO:0000256" key="4">
    <source>
        <dbReference type="ARBA" id="ARBA00022475"/>
    </source>
</evidence>
<dbReference type="PANTHER" id="PTHR30266">
    <property type="entry name" value="MECHANOSENSITIVE CHANNEL MSCL"/>
    <property type="match status" value="1"/>
</dbReference>
<dbReference type="Gene3D" id="1.10.1200.120">
    <property type="entry name" value="Large-conductance mechanosensitive channel, MscL, domain 1"/>
    <property type="match status" value="1"/>
</dbReference>
<evidence type="ECO:0000256" key="7">
    <source>
        <dbReference type="ARBA" id="ARBA00023065"/>
    </source>
</evidence>
<protein>
    <recommendedName>
        <fullName evidence="10">Large-conductance mechanosensitive channel</fullName>
    </recommendedName>
</protein>
<organism evidence="11 12">
    <name type="scientific">Zymobacter palmae</name>
    <dbReference type="NCBI Taxonomy" id="33074"/>
    <lineage>
        <taxon>Bacteria</taxon>
        <taxon>Pseudomonadati</taxon>
        <taxon>Pseudomonadota</taxon>
        <taxon>Gammaproteobacteria</taxon>
        <taxon>Oceanospirillales</taxon>
        <taxon>Halomonadaceae</taxon>
        <taxon>Zymobacter group</taxon>
        <taxon>Zymobacter</taxon>
    </lineage>
</organism>
<dbReference type="Proteomes" id="UP000267342">
    <property type="component" value="Chromosome"/>
</dbReference>
<name>A0A348HF40_9GAMM</name>
<dbReference type="InterPro" id="IPR019823">
    <property type="entry name" value="Mechanosensitive_channel_CS"/>
</dbReference>
<dbReference type="SUPFAM" id="SSF81330">
    <property type="entry name" value="Gated mechanosensitive channel"/>
    <property type="match status" value="1"/>
</dbReference>
<dbReference type="InterPro" id="IPR037673">
    <property type="entry name" value="MSC/AndL"/>
</dbReference>
<keyword evidence="10" id="KW-0997">Cell inner membrane</keyword>
<dbReference type="GO" id="GO:0005886">
    <property type="term" value="C:plasma membrane"/>
    <property type="evidence" value="ECO:0007669"/>
    <property type="project" value="UniProtKB-SubCell"/>
</dbReference>
<comment type="subcellular location">
    <subcellularLocation>
        <location evidence="10">Cell inner membrane</location>
        <topology evidence="10">Multi-pass membrane protein</topology>
    </subcellularLocation>
    <subcellularLocation>
        <location evidence="1">Cell membrane</location>
        <topology evidence="1">Multi-pass membrane protein</topology>
    </subcellularLocation>
</comment>
<dbReference type="AlphaFoldDB" id="A0A348HF40"/>
<evidence type="ECO:0000256" key="8">
    <source>
        <dbReference type="ARBA" id="ARBA00023136"/>
    </source>
</evidence>
<evidence type="ECO:0000256" key="1">
    <source>
        <dbReference type="ARBA" id="ARBA00004651"/>
    </source>
</evidence>
<evidence type="ECO:0000256" key="9">
    <source>
        <dbReference type="ARBA" id="ARBA00023303"/>
    </source>
</evidence>
<evidence type="ECO:0000256" key="2">
    <source>
        <dbReference type="ARBA" id="ARBA00007254"/>
    </source>
</evidence>
<keyword evidence="3 10" id="KW-0813">Transport</keyword>
<keyword evidence="9 10" id="KW-0407">Ion channel</keyword>
<dbReference type="STRING" id="1123510.GCA_000620025_00479"/>
<accession>A0A348HF40</accession>
<evidence type="ECO:0000256" key="5">
    <source>
        <dbReference type="ARBA" id="ARBA00022692"/>
    </source>
</evidence>
<dbReference type="PROSITE" id="PS01327">
    <property type="entry name" value="MSCL"/>
    <property type="match status" value="1"/>
</dbReference>
<sequence length="167" mass="17754">MASQFLKDFRKFAVKGNVVDMAIGIIIGAAFTSIVNSLVKDILTPIIGLFTGGLNFDNMFVVLREGAIAGPYPSLDIAQKAGAVTINYGNFLNAAISFIIVAFVCFMLVRMIGKLQRKEETEVKAPTTKECPFCASTIPLKATRCPSCTSELGSTAGTMADSEATQG</sequence>
<comment type="function">
    <text evidence="10">Channel that opens in response to stretch forces in the membrane lipid bilayer. May participate in the regulation of osmotic pressure changes within the cell.</text>
</comment>
<dbReference type="InterPro" id="IPR001185">
    <property type="entry name" value="MS_channel"/>
</dbReference>
<keyword evidence="12" id="KW-1185">Reference proteome</keyword>
<keyword evidence="5 10" id="KW-0812">Transmembrane</keyword>
<dbReference type="EMBL" id="AP018933">
    <property type="protein sequence ID" value="BBG30242.1"/>
    <property type="molecule type" value="Genomic_DNA"/>
</dbReference>
<comment type="subunit">
    <text evidence="10">Homopentamer.</text>
</comment>
<evidence type="ECO:0000256" key="6">
    <source>
        <dbReference type="ARBA" id="ARBA00022989"/>
    </source>
</evidence>
<dbReference type="PRINTS" id="PR01264">
    <property type="entry name" value="MECHCHANNEL"/>
</dbReference>
<dbReference type="Pfam" id="PF01741">
    <property type="entry name" value="MscL"/>
    <property type="match status" value="1"/>
</dbReference>
<keyword evidence="8 10" id="KW-0472">Membrane</keyword>
<gene>
    <name evidence="10" type="primary">mscL</name>
    <name evidence="11" type="ORF">ZBT109_1482</name>
</gene>
<dbReference type="HAMAP" id="MF_00115">
    <property type="entry name" value="MscL"/>
    <property type="match status" value="1"/>
</dbReference>
<evidence type="ECO:0000313" key="11">
    <source>
        <dbReference type="EMBL" id="BBG30242.1"/>
    </source>
</evidence>
<dbReference type="KEGG" id="zpl:ZBT109_1482"/>
<dbReference type="PANTHER" id="PTHR30266:SF2">
    <property type="entry name" value="LARGE-CONDUCTANCE MECHANOSENSITIVE CHANNEL"/>
    <property type="match status" value="1"/>
</dbReference>
<dbReference type="GO" id="GO:0008381">
    <property type="term" value="F:mechanosensitive monoatomic ion channel activity"/>
    <property type="evidence" value="ECO:0007669"/>
    <property type="project" value="UniProtKB-UniRule"/>
</dbReference>
<keyword evidence="6 10" id="KW-1133">Transmembrane helix</keyword>
<feature type="transmembrane region" description="Helical" evidence="10">
    <location>
        <begin position="12"/>
        <end position="35"/>
    </location>
</feature>